<feature type="transmembrane region" description="Helical" evidence="17">
    <location>
        <begin position="742"/>
        <end position="767"/>
    </location>
</feature>
<evidence type="ECO:0000256" key="11">
    <source>
        <dbReference type="ARBA" id="ARBA00022989"/>
    </source>
</evidence>
<accession>A0A420RYN9</accession>
<evidence type="ECO:0000256" key="1">
    <source>
        <dbReference type="ARBA" id="ARBA00004141"/>
    </source>
</evidence>
<comment type="caution">
    <text evidence="19">The sequence shown here is derived from an EMBL/GenBank/DDBJ whole genome shotgun (WGS) entry which is preliminary data.</text>
</comment>
<keyword evidence="15 17" id="KW-0472">Membrane</keyword>
<evidence type="ECO:0000256" key="3">
    <source>
        <dbReference type="ARBA" id="ARBA00004991"/>
    </source>
</evidence>
<feature type="transmembrane region" description="Helical" evidence="17">
    <location>
        <begin position="571"/>
        <end position="594"/>
    </location>
</feature>
<evidence type="ECO:0000256" key="15">
    <source>
        <dbReference type="ARBA" id="ARBA00023136"/>
    </source>
</evidence>
<dbReference type="GO" id="GO:0006665">
    <property type="term" value="P:sphingolipid metabolic process"/>
    <property type="evidence" value="ECO:0007669"/>
    <property type="project" value="UniProtKB-UniPathway"/>
</dbReference>
<feature type="region of interest" description="Disordered" evidence="16">
    <location>
        <begin position="124"/>
        <end position="170"/>
    </location>
</feature>
<name>A0A420RYN9_GIBIN</name>
<dbReference type="Gene3D" id="3.10.120.10">
    <property type="entry name" value="Cytochrome b5-like heme/steroid binding domain"/>
    <property type="match status" value="1"/>
</dbReference>
<feature type="transmembrane region" description="Helical" evidence="17">
    <location>
        <begin position="407"/>
        <end position="424"/>
    </location>
</feature>
<gene>
    <name evidence="19" type="ORF">BFJ72_g14744</name>
</gene>
<evidence type="ECO:0000256" key="9">
    <source>
        <dbReference type="ARBA" id="ARBA00022723"/>
    </source>
</evidence>
<keyword evidence="8 17" id="KW-0812">Transmembrane</keyword>
<evidence type="ECO:0000259" key="18">
    <source>
        <dbReference type="PROSITE" id="PS50255"/>
    </source>
</evidence>
<dbReference type="PROSITE" id="PS50255">
    <property type="entry name" value="CYTOCHROME_B5_2"/>
    <property type="match status" value="1"/>
</dbReference>
<dbReference type="Proteomes" id="UP000283569">
    <property type="component" value="Unassembled WGS sequence"/>
</dbReference>
<evidence type="ECO:0000256" key="2">
    <source>
        <dbReference type="ARBA" id="ARBA00004760"/>
    </source>
</evidence>
<comment type="subcellular location">
    <subcellularLocation>
        <location evidence="1">Membrane</location>
        <topology evidence="1">Multi-pass membrane protein</topology>
    </subcellularLocation>
</comment>
<feature type="compositionally biased region" description="Low complexity" evidence="16">
    <location>
        <begin position="128"/>
        <end position="140"/>
    </location>
</feature>
<feature type="transmembrane region" description="Helical" evidence="17">
    <location>
        <begin position="657"/>
        <end position="680"/>
    </location>
</feature>
<dbReference type="EMBL" id="MRDB01000124">
    <property type="protein sequence ID" value="RKL22132.1"/>
    <property type="molecule type" value="Genomic_DNA"/>
</dbReference>
<evidence type="ECO:0000256" key="16">
    <source>
        <dbReference type="SAM" id="MobiDB-lite"/>
    </source>
</evidence>
<dbReference type="Pfam" id="PF00173">
    <property type="entry name" value="Cyt-b5"/>
    <property type="match status" value="1"/>
</dbReference>
<feature type="domain" description="Cytochrome b5 heme-binding" evidence="18">
    <location>
        <begin position="22"/>
        <end position="97"/>
    </location>
</feature>
<feature type="transmembrane region" description="Helical" evidence="17">
    <location>
        <begin position="369"/>
        <end position="386"/>
    </location>
</feature>
<comment type="pathway">
    <text evidence="2">Lipid metabolism; sphingolipid metabolism.</text>
</comment>
<evidence type="ECO:0000256" key="5">
    <source>
        <dbReference type="ARBA" id="ARBA00012019"/>
    </source>
</evidence>
<evidence type="ECO:0000256" key="14">
    <source>
        <dbReference type="ARBA" id="ARBA00023098"/>
    </source>
</evidence>
<proteinExistence type="inferred from homology"/>
<dbReference type="InterPro" id="IPR005804">
    <property type="entry name" value="FA_desaturase_dom"/>
</dbReference>
<keyword evidence="13" id="KW-0408">Iron</keyword>
<dbReference type="InterPro" id="IPR036400">
    <property type="entry name" value="Cyt_B5-like_heme/steroid_sf"/>
</dbReference>
<dbReference type="Pfam" id="PF04479">
    <property type="entry name" value="RTA1"/>
    <property type="match status" value="1"/>
</dbReference>
<evidence type="ECO:0000256" key="6">
    <source>
        <dbReference type="ARBA" id="ARBA00016939"/>
    </source>
</evidence>
<evidence type="ECO:0000256" key="12">
    <source>
        <dbReference type="ARBA" id="ARBA00023002"/>
    </source>
</evidence>
<dbReference type="SMART" id="SM01117">
    <property type="entry name" value="Cyt-b5"/>
    <property type="match status" value="1"/>
</dbReference>
<evidence type="ECO:0000313" key="19">
    <source>
        <dbReference type="EMBL" id="RKL22132.1"/>
    </source>
</evidence>
<sequence>MTSSAMVTGLVLPPNNAPKKTPKLMTRDEIEDLIAQGRHIIIIHQQVVKVDPWLQYHPGGDKAMLHMVGKDASDEIDAFHSFEARQQMMRYRIGRIDGPWTNFTPPIQGGVFRTRAVLEQAASYAGCPDSSGPSSRVPSPVFDNDHEAQSVRQRPGASAKERVRPPSASSISMVEPEEMDGMSYLDTVTMEHISLDLGKYPPVDEETQANIVAKYRELHQKIYDDGLYNCNYWAYARECCRCTGLLAGCLISLHFKLYVLSAICLGAMWHQLVFVTHDAGHMSITHKYQIDSIIGTVIANFIGGLSMGWWKRSHNVHHIVTNAPEHDPDIEQLPFFAVSHRLLGNLRSTYYDRIMKYDAFANALLRVQAWTYFPILSLARFNLYFLSWDYLIGGRGPKKGPAKYHRWLEFTGQIFFWYWFGYGLLYKSLPDARTRFMYILVSHVTASPLHVQIVLSHFAMSTADLGPQESFAQRTLRTTMDVDCPEWLDFFHGGLQFQVIHHLFPRVPRHNLRKTQKLVQEFCNEVGIPKRRWSSLAFAVGAMTELIGWAGRTWSSECPYNDDAFLMQITTLIIAPTFFTAGLYVILGVLIHRLGRHSSILGPKMYAIVFLTCDIIALVVQAVGGAMASTEADKINGDTKPGTNIMLMQTRQQVAGIVFQMVAMIVFSVLVLDFMRRVFVKRTYLESKKIRPAHHGSLPRSYIWLLASVCISLTMIFVRSIYRTIELIQGWEGYLITHEGFFIGLDAATMVIAVGIFNVFDPVFLLWGEDDHSRPTCEENELGQMDANDENWQESDTVTNRE</sequence>
<dbReference type="AlphaFoldDB" id="A0A420RYN9"/>
<organism evidence="19 20">
    <name type="scientific">Gibberella intermedia</name>
    <name type="common">Bulb rot disease fungus</name>
    <name type="synonym">Fusarium proliferatum</name>
    <dbReference type="NCBI Taxonomy" id="948311"/>
    <lineage>
        <taxon>Eukaryota</taxon>
        <taxon>Fungi</taxon>
        <taxon>Dikarya</taxon>
        <taxon>Ascomycota</taxon>
        <taxon>Pezizomycotina</taxon>
        <taxon>Sordariomycetes</taxon>
        <taxon>Hypocreomycetidae</taxon>
        <taxon>Hypocreales</taxon>
        <taxon>Nectriaceae</taxon>
        <taxon>Fusarium</taxon>
        <taxon>Fusarium fujikuroi species complex</taxon>
    </lineage>
</organism>
<keyword evidence="7" id="KW-0349">Heme</keyword>
<dbReference type="CDD" id="cd03506">
    <property type="entry name" value="Delta6-FADS-like"/>
    <property type="match status" value="1"/>
</dbReference>
<evidence type="ECO:0000256" key="8">
    <source>
        <dbReference type="ARBA" id="ARBA00022692"/>
    </source>
</evidence>
<reference evidence="19 20" key="1">
    <citation type="journal article" date="2018" name="Sci. Rep.">
        <title>Characterisation of pathogen-specific regions and novel effector candidates in Fusarium oxysporum f. sp. cepae.</title>
        <authorList>
            <person name="Armitage A.D."/>
            <person name="Taylor A."/>
            <person name="Sobczyk M.K."/>
            <person name="Baxter L."/>
            <person name="Greenfield B.P."/>
            <person name="Bates H.J."/>
            <person name="Wilson F."/>
            <person name="Jackson A.C."/>
            <person name="Ott S."/>
            <person name="Harrison R.J."/>
            <person name="Clarkson J.P."/>
        </authorList>
    </citation>
    <scope>NUCLEOTIDE SEQUENCE [LARGE SCALE GENOMIC DNA]</scope>
    <source>
        <strain evidence="19 20">Fp_A8</strain>
    </source>
</reference>
<comment type="similarity">
    <text evidence="4">Belongs to the fatty acid desaturase type 1 family.</text>
</comment>
<evidence type="ECO:0000256" key="10">
    <source>
        <dbReference type="ARBA" id="ARBA00022919"/>
    </source>
</evidence>
<dbReference type="InterPro" id="IPR007568">
    <property type="entry name" value="RTA1"/>
</dbReference>
<feature type="transmembrane region" description="Helical" evidence="17">
    <location>
        <begin position="701"/>
        <end position="722"/>
    </location>
</feature>
<dbReference type="InterPro" id="IPR001199">
    <property type="entry name" value="Cyt_B5-like_heme/steroid-bd"/>
</dbReference>
<keyword evidence="11 17" id="KW-1133">Transmembrane helix</keyword>
<feature type="transmembrane region" description="Helical" evidence="17">
    <location>
        <begin position="245"/>
        <end position="269"/>
    </location>
</feature>
<feature type="region of interest" description="Disordered" evidence="16">
    <location>
        <begin position="777"/>
        <end position="802"/>
    </location>
</feature>
<dbReference type="GO" id="GO:0016020">
    <property type="term" value="C:membrane"/>
    <property type="evidence" value="ECO:0007669"/>
    <property type="project" value="UniProtKB-SubCell"/>
</dbReference>
<evidence type="ECO:0000256" key="17">
    <source>
        <dbReference type="SAM" id="Phobius"/>
    </source>
</evidence>
<dbReference type="Pfam" id="PF00487">
    <property type="entry name" value="FA_desaturase"/>
    <property type="match status" value="1"/>
</dbReference>
<evidence type="ECO:0000256" key="13">
    <source>
        <dbReference type="ARBA" id="ARBA00023004"/>
    </source>
</evidence>
<keyword evidence="14" id="KW-0443">Lipid metabolism</keyword>
<feature type="transmembrane region" description="Helical" evidence="17">
    <location>
        <begin position="606"/>
        <end position="628"/>
    </location>
</feature>
<protein>
    <recommendedName>
        <fullName evidence="6">Delta 8-(E)-sphingolipid desaturase</fullName>
        <ecNumber evidence="5">1.14.19.18</ecNumber>
    </recommendedName>
</protein>
<feature type="transmembrane region" description="Helical" evidence="17">
    <location>
        <begin position="290"/>
        <end position="310"/>
    </location>
</feature>
<dbReference type="PANTHER" id="PTHR19353:SF30">
    <property type="entry name" value="DELTA 8-(E)-SPHINGOLIPID DESATURASE"/>
    <property type="match status" value="1"/>
</dbReference>
<keyword evidence="10" id="KW-0746">Sphingolipid metabolism</keyword>
<keyword evidence="12" id="KW-0560">Oxidoreductase</keyword>
<dbReference type="SUPFAM" id="SSF55856">
    <property type="entry name" value="Cytochrome b5-like heme/steroid binding domain"/>
    <property type="match status" value="1"/>
</dbReference>
<dbReference type="InterPro" id="IPR012171">
    <property type="entry name" value="Fatty_acid_desaturase"/>
</dbReference>
<dbReference type="GO" id="GO:0016717">
    <property type="term" value="F:oxidoreductase activity, acting on paired donors, with oxidation of a pair of donors resulting in the reduction of molecular oxygen to two molecules of water"/>
    <property type="evidence" value="ECO:0007669"/>
    <property type="project" value="TreeGrafter"/>
</dbReference>
<comment type="pathway">
    <text evidence="3">Sphingolipid metabolism.</text>
</comment>
<evidence type="ECO:0000313" key="20">
    <source>
        <dbReference type="Proteomes" id="UP000283569"/>
    </source>
</evidence>
<evidence type="ECO:0000256" key="4">
    <source>
        <dbReference type="ARBA" id="ARBA00009295"/>
    </source>
</evidence>
<dbReference type="EC" id="1.14.19.18" evidence="5"/>
<dbReference type="UniPathway" id="UPA00222"/>
<dbReference type="PANTHER" id="PTHR19353">
    <property type="entry name" value="FATTY ACID DESATURASE 2"/>
    <property type="match status" value="1"/>
</dbReference>
<evidence type="ECO:0000256" key="7">
    <source>
        <dbReference type="ARBA" id="ARBA00022617"/>
    </source>
</evidence>
<dbReference type="GO" id="GO:0046872">
    <property type="term" value="F:metal ion binding"/>
    <property type="evidence" value="ECO:0007669"/>
    <property type="project" value="UniProtKB-KW"/>
</dbReference>
<keyword evidence="9" id="KW-0479">Metal-binding</keyword>